<feature type="signal peptide" evidence="1">
    <location>
        <begin position="1"/>
        <end position="22"/>
    </location>
</feature>
<dbReference type="CDD" id="cd23992">
    <property type="entry name" value="PBP_GOBP"/>
    <property type="match status" value="1"/>
</dbReference>
<evidence type="ECO:0000313" key="2">
    <source>
        <dbReference type="EMBL" id="AUF72990.1"/>
    </source>
</evidence>
<dbReference type="Pfam" id="PF01395">
    <property type="entry name" value="PBP_GOBP"/>
    <property type="match status" value="1"/>
</dbReference>
<dbReference type="AlphaFoldDB" id="A0A2H4ZB50"/>
<proteinExistence type="evidence at transcript level"/>
<name>A0A2H4ZB50_ANOCN</name>
<reference evidence="2" key="1">
    <citation type="journal article" date="2017" name="Sci. Rep.">
        <title>Antennal transcriptome analysis and expression profiles of olfactory genes in Anoplophora chinensis.</title>
        <authorList>
            <person name="Wang J."/>
            <person name="Hu P."/>
            <person name="Gao P."/>
            <person name="Tao J."/>
            <person name="Luo Y."/>
        </authorList>
    </citation>
    <scope>NUCLEOTIDE SEQUENCE</scope>
</reference>
<organism evidence="2">
    <name type="scientific">Anoplophora chinensis</name>
    <name type="common">Citrus longhorn beetle</name>
    <dbReference type="NCBI Taxonomy" id="217632"/>
    <lineage>
        <taxon>Eukaryota</taxon>
        <taxon>Metazoa</taxon>
        <taxon>Ecdysozoa</taxon>
        <taxon>Arthropoda</taxon>
        <taxon>Hexapoda</taxon>
        <taxon>Insecta</taxon>
        <taxon>Pterygota</taxon>
        <taxon>Neoptera</taxon>
        <taxon>Endopterygota</taxon>
        <taxon>Coleoptera</taxon>
        <taxon>Polyphaga</taxon>
        <taxon>Cucujiformia</taxon>
        <taxon>Chrysomeloidea</taxon>
        <taxon>Cerambycidae</taxon>
        <taxon>Lamiinae</taxon>
        <taxon>Lamiini</taxon>
        <taxon>Anoplophora</taxon>
    </lineage>
</organism>
<accession>A0A2H4ZB50</accession>
<dbReference type="EMBL" id="MF975414">
    <property type="protein sequence ID" value="AUF72990.1"/>
    <property type="molecule type" value="mRNA"/>
</dbReference>
<dbReference type="GO" id="GO:0005549">
    <property type="term" value="F:odorant binding"/>
    <property type="evidence" value="ECO:0007669"/>
    <property type="project" value="InterPro"/>
</dbReference>
<dbReference type="InterPro" id="IPR006170">
    <property type="entry name" value="PBP/GOBP"/>
</dbReference>
<keyword evidence="1" id="KW-0732">Signal</keyword>
<dbReference type="InterPro" id="IPR036728">
    <property type="entry name" value="PBP_GOBP_sf"/>
</dbReference>
<dbReference type="Gene3D" id="1.10.238.20">
    <property type="entry name" value="Pheromone/general odorant binding protein domain"/>
    <property type="match status" value="1"/>
</dbReference>
<dbReference type="SMART" id="SM00708">
    <property type="entry name" value="PhBP"/>
    <property type="match status" value="1"/>
</dbReference>
<dbReference type="PANTHER" id="PTHR21364">
    <property type="entry name" value="GENERAL ODORANT-BINDING PROTEIN 19A"/>
    <property type="match status" value="1"/>
</dbReference>
<dbReference type="PANTHER" id="PTHR21364:SF2">
    <property type="entry name" value="GENERAL ODORANT-BINDING PROTEIN 19A"/>
    <property type="match status" value="1"/>
</dbReference>
<sequence>MWRKYFLASILTCLLSVYQVGSLTEKQVQATVKMVRNTCQSKTKASTDDIEKMHLGDWNIDREAMCYMQCALNMHKLLNKENKFDYESGMNQLKILPESFRGHTLECMNQCKDAVVTPRDKCIAAYEFAKCFYFCNPEKYFLP</sequence>
<dbReference type="SUPFAM" id="SSF47565">
    <property type="entry name" value="Insect pheromone/odorant-binding proteins"/>
    <property type="match status" value="1"/>
</dbReference>
<evidence type="ECO:0000256" key="1">
    <source>
        <dbReference type="SAM" id="SignalP"/>
    </source>
</evidence>
<feature type="chain" id="PRO_5014145309" evidence="1">
    <location>
        <begin position="23"/>
        <end position="143"/>
    </location>
</feature>
<protein>
    <submittedName>
        <fullName evidence="2">Odorant-binding protein</fullName>
    </submittedName>
</protein>